<feature type="compositionally biased region" description="Basic and acidic residues" evidence="1">
    <location>
        <begin position="262"/>
        <end position="276"/>
    </location>
</feature>
<proteinExistence type="predicted"/>
<dbReference type="InterPro" id="IPR011993">
    <property type="entry name" value="PH-like_dom_sf"/>
</dbReference>
<dbReference type="AlphaFoldDB" id="A0AAN9A0X4"/>
<comment type="caution">
    <text evidence="3">The sequence shown here is derived from an EMBL/GenBank/DDBJ whole genome shotgun (WGS) entry which is preliminary data.</text>
</comment>
<evidence type="ECO:0000256" key="1">
    <source>
        <dbReference type="SAM" id="MobiDB-lite"/>
    </source>
</evidence>
<dbReference type="SMART" id="SM00462">
    <property type="entry name" value="PTB"/>
    <property type="match status" value="1"/>
</dbReference>
<feature type="compositionally biased region" description="Polar residues" evidence="1">
    <location>
        <begin position="282"/>
        <end position="303"/>
    </location>
</feature>
<feature type="domain" description="PID" evidence="2">
    <location>
        <begin position="14"/>
        <end position="142"/>
    </location>
</feature>
<evidence type="ECO:0000313" key="3">
    <source>
        <dbReference type="EMBL" id="KAK7065677.1"/>
    </source>
</evidence>
<reference evidence="3 4" key="1">
    <citation type="submission" date="2023-11" db="EMBL/GenBank/DDBJ databases">
        <title>Halocaridina rubra genome assembly.</title>
        <authorList>
            <person name="Smith C."/>
        </authorList>
    </citation>
    <scope>NUCLEOTIDE SEQUENCE [LARGE SCALE GENOMIC DNA]</scope>
    <source>
        <strain evidence="3">EP-1</strain>
        <tissue evidence="3">Whole</tissue>
    </source>
</reference>
<protein>
    <recommendedName>
        <fullName evidence="2">PID domain-containing protein</fullName>
    </recommendedName>
</protein>
<sequence length="363" mass="40976">MPFQISENALASSLERALFLIRLHVFIDLKKKKYDLPINSMLNYDFNRTMLFHIGRNEIQLINPEIKSVQLNKPFKDIAHCCQGISHNDHFGLICRELSGDIPCYLGYVFKCQISSVTDEIMQALSKAFAAVHEAQIRERQENLLCDQCPMRWFSQLCTDLEGLPAAKAHMNIMKQLTTLPEEDRRILIAKYEGAETSDVQIQNNILMMLLRAHFECKQSVHSHTALPGGGVKPDFQIGTNLESSLRRAKKSLTTSFNQLLKREGRDGDSAEREISEEGQYVGTSLNSANDKSNFSPMPNHSKVQLEGLSDSPLGHRPRSSTVSSAGGDAMRREFLAKRAKRTMLEQKTAQQNSSSFSPKRNM</sequence>
<feature type="compositionally biased region" description="Polar residues" evidence="1">
    <location>
        <begin position="346"/>
        <end position="363"/>
    </location>
</feature>
<organism evidence="3 4">
    <name type="scientific">Halocaridina rubra</name>
    <name type="common">Hawaiian red shrimp</name>
    <dbReference type="NCBI Taxonomy" id="373956"/>
    <lineage>
        <taxon>Eukaryota</taxon>
        <taxon>Metazoa</taxon>
        <taxon>Ecdysozoa</taxon>
        <taxon>Arthropoda</taxon>
        <taxon>Crustacea</taxon>
        <taxon>Multicrustacea</taxon>
        <taxon>Malacostraca</taxon>
        <taxon>Eumalacostraca</taxon>
        <taxon>Eucarida</taxon>
        <taxon>Decapoda</taxon>
        <taxon>Pleocyemata</taxon>
        <taxon>Caridea</taxon>
        <taxon>Atyoidea</taxon>
        <taxon>Atyidae</taxon>
        <taxon>Halocaridina</taxon>
    </lineage>
</organism>
<dbReference type="InterPro" id="IPR006020">
    <property type="entry name" value="PTB/PI_dom"/>
</dbReference>
<dbReference type="Proteomes" id="UP001381693">
    <property type="component" value="Unassembled WGS sequence"/>
</dbReference>
<dbReference type="SUPFAM" id="SSF50729">
    <property type="entry name" value="PH domain-like"/>
    <property type="match status" value="1"/>
</dbReference>
<keyword evidence="4" id="KW-1185">Reference proteome</keyword>
<dbReference type="EMBL" id="JAXCGZ010020136">
    <property type="protein sequence ID" value="KAK7065677.1"/>
    <property type="molecule type" value="Genomic_DNA"/>
</dbReference>
<gene>
    <name evidence="3" type="ORF">SK128_018397</name>
</gene>
<feature type="region of interest" description="Disordered" evidence="1">
    <location>
        <begin position="262"/>
        <end position="363"/>
    </location>
</feature>
<dbReference type="Gene3D" id="2.30.29.30">
    <property type="entry name" value="Pleckstrin-homology domain (PH domain)/Phosphotyrosine-binding domain (PTB)"/>
    <property type="match status" value="1"/>
</dbReference>
<accession>A0AAN9A0X4</accession>
<name>A0AAN9A0X4_HALRR</name>
<evidence type="ECO:0000259" key="2">
    <source>
        <dbReference type="SMART" id="SM00462"/>
    </source>
</evidence>
<evidence type="ECO:0000313" key="4">
    <source>
        <dbReference type="Proteomes" id="UP001381693"/>
    </source>
</evidence>